<feature type="transmembrane region" description="Helical" evidence="1">
    <location>
        <begin position="12"/>
        <end position="32"/>
    </location>
</feature>
<reference evidence="2" key="1">
    <citation type="journal article" date="2023" name="Mol. Phylogenet. Evol.">
        <title>Genome-scale phylogeny and comparative genomics of the fungal order Sordariales.</title>
        <authorList>
            <person name="Hensen N."/>
            <person name="Bonometti L."/>
            <person name="Westerberg I."/>
            <person name="Brannstrom I.O."/>
            <person name="Guillou S."/>
            <person name="Cros-Aarteil S."/>
            <person name="Calhoun S."/>
            <person name="Haridas S."/>
            <person name="Kuo A."/>
            <person name="Mondo S."/>
            <person name="Pangilinan J."/>
            <person name="Riley R."/>
            <person name="LaButti K."/>
            <person name="Andreopoulos B."/>
            <person name="Lipzen A."/>
            <person name="Chen C."/>
            <person name="Yan M."/>
            <person name="Daum C."/>
            <person name="Ng V."/>
            <person name="Clum A."/>
            <person name="Steindorff A."/>
            <person name="Ohm R.A."/>
            <person name="Martin F."/>
            <person name="Silar P."/>
            <person name="Natvig D.O."/>
            <person name="Lalanne C."/>
            <person name="Gautier V."/>
            <person name="Ament-Velasquez S.L."/>
            <person name="Kruys A."/>
            <person name="Hutchinson M.I."/>
            <person name="Powell A.J."/>
            <person name="Barry K."/>
            <person name="Miller A.N."/>
            <person name="Grigoriev I.V."/>
            <person name="Debuchy R."/>
            <person name="Gladieux P."/>
            <person name="Hiltunen Thoren M."/>
            <person name="Johannesson H."/>
        </authorList>
    </citation>
    <scope>NUCLEOTIDE SEQUENCE</scope>
    <source>
        <strain evidence="2">CBS 314.62</strain>
    </source>
</reference>
<sequence>MVVVSWAKSVVRISVVTVVVMGSSSRAAAALLERRRRRRRRRRAYSVAEGLGPRDVPVLGARVRTAVTVTVSVCVFSPRSRIVITSVLVTINLAVRESAFVLQEFPLHRSVGSFAENAQKSTASSAENSARLDVFDAEILPSISIGSLLCVGWRAATDVTYKIGDAVVDVMVRVVVMKTVDMLDEGWVFDDCMVFSRTACEKIPVAKKARTARMAWRIREAITPSSVASSGESK</sequence>
<comment type="caution">
    <text evidence="2">The sequence shown here is derived from an EMBL/GenBank/DDBJ whole genome shotgun (WGS) entry which is preliminary data.</text>
</comment>
<dbReference type="AlphaFoldDB" id="A0AAE0X142"/>
<reference evidence="2" key="2">
    <citation type="submission" date="2023-06" db="EMBL/GenBank/DDBJ databases">
        <authorList>
            <consortium name="Lawrence Berkeley National Laboratory"/>
            <person name="Haridas S."/>
            <person name="Hensen N."/>
            <person name="Bonometti L."/>
            <person name="Westerberg I."/>
            <person name="Brannstrom I.O."/>
            <person name="Guillou S."/>
            <person name="Cros-Aarteil S."/>
            <person name="Calhoun S."/>
            <person name="Kuo A."/>
            <person name="Mondo S."/>
            <person name="Pangilinan J."/>
            <person name="Riley R."/>
            <person name="Labutti K."/>
            <person name="Andreopoulos B."/>
            <person name="Lipzen A."/>
            <person name="Chen C."/>
            <person name="Yanf M."/>
            <person name="Daum C."/>
            <person name="Ng V."/>
            <person name="Clum A."/>
            <person name="Steindorff A."/>
            <person name="Ohm R."/>
            <person name="Martin F."/>
            <person name="Silar P."/>
            <person name="Natvig D."/>
            <person name="Lalanne C."/>
            <person name="Gautier V."/>
            <person name="Ament-Velasquez S.L."/>
            <person name="Kruys A."/>
            <person name="Hutchinson M.I."/>
            <person name="Powell A.J."/>
            <person name="Barry K."/>
            <person name="Miller A.N."/>
            <person name="Grigoriev I.V."/>
            <person name="Debuchy R."/>
            <person name="Gladieux P."/>
            <person name="Thoren M.H."/>
            <person name="Johannesson H."/>
        </authorList>
    </citation>
    <scope>NUCLEOTIDE SEQUENCE</scope>
    <source>
        <strain evidence="2">CBS 314.62</strain>
    </source>
</reference>
<keyword evidence="1" id="KW-0812">Transmembrane</keyword>
<accession>A0AAE0X142</accession>
<keyword evidence="1" id="KW-1133">Transmembrane helix</keyword>
<protein>
    <submittedName>
        <fullName evidence="2">Uncharacterized protein</fullName>
    </submittedName>
</protein>
<proteinExistence type="predicted"/>
<dbReference type="Proteomes" id="UP001270362">
    <property type="component" value="Unassembled WGS sequence"/>
</dbReference>
<keyword evidence="3" id="KW-1185">Reference proteome</keyword>
<evidence type="ECO:0000313" key="3">
    <source>
        <dbReference type="Proteomes" id="UP001270362"/>
    </source>
</evidence>
<evidence type="ECO:0000256" key="1">
    <source>
        <dbReference type="SAM" id="Phobius"/>
    </source>
</evidence>
<dbReference type="EMBL" id="JAULSO010000005">
    <property type="protein sequence ID" value="KAK3682349.1"/>
    <property type="molecule type" value="Genomic_DNA"/>
</dbReference>
<name>A0AAE0X142_9PEZI</name>
<gene>
    <name evidence="2" type="ORF">B0T22DRAFT_470897</name>
</gene>
<evidence type="ECO:0000313" key="2">
    <source>
        <dbReference type="EMBL" id="KAK3682349.1"/>
    </source>
</evidence>
<keyword evidence="1" id="KW-0472">Membrane</keyword>
<organism evidence="2 3">
    <name type="scientific">Podospora appendiculata</name>
    <dbReference type="NCBI Taxonomy" id="314037"/>
    <lineage>
        <taxon>Eukaryota</taxon>
        <taxon>Fungi</taxon>
        <taxon>Dikarya</taxon>
        <taxon>Ascomycota</taxon>
        <taxon>Pezizomycotina</taxon>
        <taxon>Sordariomycetes</taxon>
        <taxon>Sordariomycetidae</taxon>
        <taxon>Sordariales</taxon>
        <taxon>Podosporaceae</taxon>
        <taxon>Podospora</taxon>
    </lineage>
</organism>